<keyword evidence="3 7" id="KW-0732">Signal</keyword>
<dbReference type="GO" id="GO:0009986">
    <property type="term" value="C:cell surface"/>
    <property type="evidence" value="ECO:0007669"/>
    <property type="project" value="TreeGrafter"/>
</dbReference>
<dbReference type="GO" id="GO:0007160">
    <property type="term" value="P:cell-matrix adhesion"/>
    <property type="evidence" value="ECO:0007669"/>
    <property type="project" value="TreeGrafter"/>
</dbReference>
<dbReference type="GO" id="GO:0016020">
    <property type="term" value="C:membrane"/>
    <property type="evidence" value="ECO:0007669"/>
    <property type="project" value="UniProtKB-SubCell"/>
</dbReference>
<evidence type="ECO:0000256" key="3">
    <source>
        <dbReference type="ARBA" id="ARBA00022729"/>
    </source>
</evidence>
<comment type="similarity">
    <text evidence="2">Belongs to the mesothelin family.</text>
</comment>
<evidence type="ECO:0000256" key="6">
    <source>
        <dbReference type="ARBA" id="ARBA00023180"/>
    </source>
</evidence>
<feature type="chain" id="PRO_5044636594" evidence="7">
    <location>
        <begin position="26"/>
        <end position="162"/>
    </location>
</feature>
<keyword evidence="5" id="KW-0472">Membrane</keyword>
<evidence type="ECO:0000313" key="10">
    <source>
        <dbReference type="RefSeq" id="XP_013913981.1"/>
    </source>
</evidence>
<dbReference type="RefSeq" id="XP_013913981.1">
    <property type="nucleotide sequence ID" value="XM_014058506.1"/>
</dbReference>
<comment type="subcellular location">
    <subcellularLocation>
        <location evidence="1">Membrane</location>
    </subcellularLocation>
</comment>
<feature type="signal peptide" evidence="7">
    <location>
        <begin position="1"/>
        <end position="25"/>
    </location>
</feature>
<evidence type="ECO:0000256" key="5">
    <source>
        <dbReference type="ARBA" id="ARBA00023136"/>
    </source>
</evidence>
<dbReference type="KEGG" id="tsr:106542693"/>
<sequence>MPESPRMLCCLFMTGCAMMLTPNGALKFLNTSGLVISKEEARISNHLVCEMSGDSIAATGEKFLKQLSQCQHLTPDQIKAIQQIFSNGNTSFGPPSTWTPSVLDQLSQLILILGPSILQSIPKNVLMPWLKNSNLHSDLSKNQVGRIRESLKSSRTKRETGM</sequence>
<evidence type="ECO:0000313" key="8">
    <source>
        <dbReference type="Proteomes" id="UP000504617"/>
    </source>
</evidence>
<accession>A0A6I9XIW3</accession>
<evidence type="ECO:0000256" key="7">
    <source>
        <dbReference type="SAM" id="SignalP"/>
    </source>
</evidence>
<dbReference type="PANTHER" id="PTHR23412">
    <property type="entry name" value="STEREOCILIN RELATED"/>
    <property type="match status" value="1"/>
</dbReference>
<dbReference type="AlphaFoldDB" id="A0A6I9XIW3"/>
<dbReference type="PANTHER" id="PTHR23412:SF6">
    <property type="entry name" value="MESOTHELIN"/>
    <property type="match status" value="1"/>
</dbReference>
<evidence type="ECO:0000256" key="1">
    <source>
        <dbReference type="ARBA" id="ARBA00004370"/>
    </source>
</evidence>
<name>A0A6I9XIW3_9SAUR</name>
<reference evidence="9 10" key="1">
    <citation type="submission" date="2025-04" db="UniProtKB">
        <authorList>
            <consortium name="RefSeq"/>
        </authorList>
    </citation>
    <scope>IDENTIFICATION</scope>
</reference>
<keyword evidence="6" id="KW-0325">Glycoprotein</keyword>
<keyword evidence="4" id="KW-0130">Cell adhesion</keyword>
<dbReference type="RefSeq" id="XP_013913973.1">
    <property type="nucleotide sequence ID" value="XM_014058498.1"/>
</dbReference>
<evidence type="ECO:0000313" key="9">
    <source>
        <dbReference type="RefSeq" id="XP_013913973.1"/>
    </source>
</evidence>
<dbReference type="Proteomes" id="UP000504617">
    <property type="component" value="Unplaced"/>
</dbReference>
<dbReference type="GeneID" id="106542693"/>
<dbReference type="Pfam" id="PF06060">
    <property type="entry name" value="Mesothelin"/>
    <property type="match status" value="1"/>
</dbReference>
<dbReference type="InterPro" id="IPR010335">
    <property type="entry name" value="Mesothelin"/>
</dbReference>
<dbReference type="InterPro" id="IPR026664">
    <property type="entry name" value="Stereocilin-rel"/>
</dbReference>
<dbReference type="OrthoDB" id="9329195at2759"/>
<keyword evidence="8" id="KW-1185">Reference proteome</keyword>
<proteinExistence type="inferred from homology"/>
<protein>
    <submittedName>
        <fullName evidence="9 10">Mesothelin-like</fullName>
    </submittedName>
</protein>
<evidence type="ECO:0000256" key="4">
    <source>
        <dbReference type="ARBA" id="ARBA00022889"/>
    </source>
</evidence>
<evidence type="ECO:0000256" key="2">
    <source>
        <dbReference type="ARBA" id="ARBA00011016"/>
    </source>
</evidence>
<gene>
    <name evidence="9 10" type="primary">LOC106542693</name>
</gene>
<organism evidence="8 10">
    <name type="scientific">Thamnophis sirtalis</name>
    <dbReference type="NCBI Taxonomy" id="35019"/>
    <lineage>
        <taxon>Eukaryota</taxon>
        <taxon>Metazoa</taxon>
        <taxon>Chordata</taxon>
        <taxon>Craniata</taxon>
        <taxon>Vertebrata</taxon>
        <taxon>Euteleostomi</taxon>
        <taxon>Lepidosauria</taxon>
        <taxon>Squamata</taxon>
        <taxon>Bifurcata</taxon>
        <taxon>Unidentata</taxon>
        <taxon>Episquamata</taxon>
        <taxon>Toxicofera</taxon>
        <taxon>Serpentes</taxon>
        <taxon>Colubroidea</taxon>
        <taxon>Colubridae</taxon>
        <taxon>Natricinae</taxon>
        <taxon>Thamnophis</taxon>
    </lineage>
</organism>